<organism evidence="4 6">
    <name type="scientific">Sulfuracidifex tepidarius</name>
    <dbReference type="NCBI Taxonomy" id="1294262"/>
    <lineage>
        <taxon>Archaea</taxon>
        <taxon>Thermoproteota</taxon>
        <taxon>Thermoprotei</taxon>
        <taxon>Sulfolobales</taxon>
        <taxon>Sulfolobaceae</taxon>
        <taxon>Sulfuracidifex</taxon>
    </lineage>
</organism>
<evidence type="ECO:0000259" key="2">
    <source>
        <dbReference type="Pfam" id="PF00534"/>
    </source>
</evidence>
<dbReference type="Pfam" id="PF13439">
    <property type="entry name" value="Glyco_transf_4"/>
    <property type="match status" value="1"/>
</dbReference>
<evidence type="ECO:0000313" key="4">
    <source>
        <dbReference type="EMBL" id="BBG24876.1"/>
    </source>
</evidence>
<accession>A0A510E566</accession>
<dbReference type="KEGG" id="step:IC006_2210"/>
<dbReference type="Pfam" id="PF00534">
    <property type="entry name" value="Glycos_transf_1"/>
    <property type="match status" value="1"/>
</dbReference>
<feature type="domain" description="Glycosyl transferase family 1" evidence="2">
    <location>
        <begin position="178"/>
        <end position="342"/>
    </location>
</feature>
<sequence length="378" mass="43277">MKVVFLPLTTRPWDGIEVYSYELAKRFSRMGIDIVGVRISLENKVNEVNDHFKVIDVKTPNLKRQAYHFRVIYAYLQKHDLIKEADVVHAVGGYYLGVRFLPARKIVTVIGSSSLRERSSIKKQIRRIYSSFLYRGAQGYIFPNEVIKKEFMSYLKPKRHVVIPIGIDLDSMRVSESKAELRERLGLDKDEYIFLYLGQLVNGKRLPEMVKAFSLLLKEKPNSRLAMVSWGYLKNELQGLVNSLKIQDRVTFIPPVKYDERKYYYKASDAFLMLGDSFGDGGVSTAVMDALGSGLPILVSKHSPNVEVVKDGINGFCVDPSDVQSVKEAMIRIVEDPNLGKNSLEIAKRYTWEEVAKSTLEFYKQAFNDLEVSYELKM</sequence>
<protein>
    <submittedName>
        <fullName evidence="4">D-inositol-3-phosphate glycosyltransferase</fullName>
    </submittedName>
</protein>
<dbReference type="CDD" id="cd03801">
    <property type="entry name" value="GT4_PimA-like"/>
    <property type="match status" value="1"/>
</dbReference>
<reference evidence="4 6" key="2">
    <citation type="journal article" date="2020" name="Int. J. Syst. Evol. Microbiol.">
        <title>Sulfuracidifex tepidarius gen. nov., sp. nov. and transfer of Sulfolobus metallicus Huber and Stetter 1992 to the genus Sulfuracidifex as Sulfuracidifex metallicus comb. nov.</title>
        <authorList>
            <person name="Itoh T."/>
            <person name="Miura T."/>
            <person name="Sakai H.D."/>
            <person name="Kato S."/>
            <person name="Ohkuma M."/>
            <person name="Takashina T."/>
        </authorList>
    </citation>
    <scope>NUCLEOTIDE SEQUENCE [LARGE SCALE GENOMIC DNA]</scope>
    <source>
        <strain evidence="4 6">IC-006</strain>
        <strain evidence="5">IC-007</strain>
    </source>
</reference>
<dbReference type="Proteomes" id="UP000322983">
    <property type="component" value="Chromosome"/>
</dbReference>
<keyword evidence="1" id="KW-0808">Transferase</keyword>
<reference evidence="7" key="1">
    <citation type="submission" date="2018-09" db="EMBL/GenBank/DDBJ databases">
        <title>Complete Genome Sequencing of Sulfolobus sp. JCM 16834.</title>
        <authorList>
            <person name="Kato S."/>
            <person name="Itoh T."/>
            <person name="Ohkuma M."/>
        </authorList>
    </citation>
    <scope>NUCLEOTIDE SEQUENCE [LARGE SCALE GENOMIC DNA]</scope>
    <source>
        <strain evidence="7">IC-007</strain>
    </source>
</reference>
<dbReference type="OrthoDB" id="132546at2157"/>
<name>A0A510DXB9_9CREN</name>
<dbReference type="STRING" id="1294262.GCA_001316085_02315"/>
<keyword evidence="6" id="KW-1185">Reference proteome</keyword>
<dbReference type="EMBL" id="AP018930">
    <property type="protein sequence ID" value="BBG27661.1"/>
    <property type="molecule type" value="Genomic_DNA"/>
</dbReference>
<dbReference type="PANTHER" id="PTHR46401:SF2">
    <property type="entry name" value="GLYCOSYLTRANSFERASE WBBK-RELATED"/>
    <property type="match status" value="1"/>
</dbReference>
<dbReference type="GeneID" id="41718529"/>
<accession>A0A510DXB9</accession>
<gene>
    <name evidence="4" type="ORF">IC006_2210</name>
    <name evidence="5" type="ORF">IC007_2215</name>
</gene>
<dbReference type="AlphaFoldDB" id="A0A510DXB9"/>
<dbReference type="Gene3D" id="3.40.50.2000">
    <property type="entry name" value="Glycogen Phosphorylase B"/>
    <property type="match status" value="2"/>
</dbReference>
<dbReference type="Proteomes" id="UP000325030">
    <property type="component" value="Chromosome"/>
</dbReference>
<dbReference type="PANTHER" id="PTHR46401">
    <property type="entry name" value="GLYCOSYLTRANSFERASE WBBK-RELATED"/>
    <property type="match status" value="1"/>
</dbReference>
<dbReference type="EMBL" id="AP018929">
    <property type="protein sequence ID" value="BBG24876.1"/>
    <property type="molecule type" value="Genomic_DNA"/>
</dbReference>
<dbReference type="GO" id="GO:0016757">
    <property type="term" value="F:glycosyltransferase activity"/>
    <property type="evidence" value="ECO:0007669"/>
    <property type="project" value="InterPro"/>
</dbReference>
<evidence type="ECO:0000259" key="3">
    <source>
        <dbReference type="Pfam" id="PF13439"/>
    </source>
</evidence>
<feature type="domain" description="Glycosyltransferase subfamily 4-like N-terminal" evidence="3">
    <location>
        <begin position="14"/>
        <end position="170"/>
    </location>
</feature>
<evidence type="ECO:0000256" key="1">
    <source>
        <dbReference type="ARBA" id="ARBA00022679"/>
    </source>
</evidence>
<dbReference type="InterPro" id="IPR001296">
    <property type="entry name" value="Glyco_trans_1"/>
</dbReference>
<dbReference type="RefSeq" id="WP_149528712.1">
    <property type="nucleotide sequence ID" value="NZ_AP018929.1"/>
</dbReference>
<dbReference type="InterPro" id="IPR028098">
    <property type="entry name" value="Glyco_trans_4-like_N"/>
</dbReference>
<evidence type="ECO:0000313" key="6">
    <source>
        <dbReference type="Proteomes" id="UP000322983"/>
    </source>
</evidence>
<dbReference type="SUPFAM" id="SSF53756">
    <property type="entry name" value="UDP-Glycosyltransferase/glycogen phosphorylase"/>
    <property type="match status" value="1"/>
</dbReference>
<proteinExistence type="predicted"/>
<evidence type="ECO:0000313" key="5">
    <source>
        <dbReference type="EMBL" id="BBG27661.1"/>
    </source>
</evidence>
<evidence type="ECO:0000313" key="7">
    <source>
        <dbReference type="Proteomes" id="UP000325030"/>
    </source>
</evidence>